<dbReference type="InterPro" id="IPR039177">
    <property type="entry name" value="SMG9"/>
</dbReference>
<feature type="compositionally biased region" description="Polar residues" evidence="3">
    <location>
        <begin position="54"/>
        <end position="82"/>
    </location>
</feature>
<name>A0A7R9Q916_9ACAR</name>
<dbReference type="EMBL" id="CAJPVJ010000048">
    <property type="protein sequence ID" value="CAG2159593.1"/>
    <property type="molecule type" value="Genomic_DNA"/>
</dbReference>
<evidence type="ECO:0000256" key="3">
    <source>
        <dbReference type="SAM" id="MobiDB-lite"/>
    </source>
</evidence>
<gene>
    <name evidence="4" type="ORF">ONB1V03_LOCUS607</name>
</gene>
<keyword evidence="2" id="KW-0866">Nonsense-mediated mRNA decay</keyword>
<sequence length="408" mass="45023">MPNRMEAKISIEPRRQQRRRNRDDRSESNDGARRSTTSSQSPPLHSRVVILAKNPNQKTTTPSNASQLSAASTPTPVQTIQIIPSLHSSQQQSVSTSNTSNANASNVSHLSLAPKSAQSVGAFSTQSATDDAVNDMMAAMPSVMTLIDSENLMFLESPANDWLFSDTTSSSGFSVISAVGLEGVGKSSVLNLIAGKDVFRVHTNKYSERPLRHKTKGIKLHVTKERLLLLDSQPLLSASVLDEYLQKCPPLSSTGVDISEPENYSFMISLQLLSFLFATCDYIIIVMDWVLDIHLIKLMATAVMMVGETAQKADIIVYFTNVKTKLDKKIINTIDSLLGRSVYVTVICGDQKELLNAVMKAPAKRNRSETGRNSSHTSEKSWLLSSQRYWETSIRKSSLYSDYGRFLP</sequence>
<dbReference type="OrthoDB" id="79514at2759"/>
<evidence type="ECO:0008006" key="6">
    <source>
        <dbReference type="Google" id="ProtNLM"/>
    </source>
</evidence>
<dbReference type="InterPro" id="IPR027417">
    <property type="entry name" value="P-loop_NTPase"/>
</dbReference>
<feature type="compositionally biased region" description="Basic and acidic residues" evidence="3">
    <location>
        <begin position="1"/>
        <end position="33"/>
    </location>
</feature>
<dbReference type="EMBL" id="OC914873">
    <property type="protein sequence ID" value="CAD7637090.1"/>
    <property type="molecule type" value="Genomic_DNA"/>
</dbReference>
<dbReference type="SUPFAM" id="SSF52540">
    <property type="entry name" value="P-loop containing nucleoside triphosphate hydrolases"/>
    <property type="match status" value="1"/>
</dbReference>
<organism evidence="4">
    <name type="scientific">Oppiella nova</name>
    <dbReference type="NCBI Taxonomy" id="334625"/>
    <lineage>
        <taxon>Eukaryota</taxon>
        <taxon>Metazoa</taxon>
        <taxon>Ecdysozoa</taxon>
        <taxon>Arthropoda</taxon>
        <taxon>Chelicerata</taxon>
        <taxon>Arachnida</taxon>
        <taxon>Acari</taxon>
        <taxon>Acariformes</taxon>
        <taxon>Sarcoptiformes</taxon>
        <taxon>Oribatida</taxon>
        <taxon>Brachypylina</taxon>
        <taxon>Oppioidea</taxon>
        <taxon>Oppiidae</taxon>
        <taxon>Oppiella</taxon>
    </lineage>
</organism>
<proteinExistence type="inferred from homology"/>
<reference evidence="4" key="1">
    <citation type="submission" date="2020-11" db="EMBL/GenBank/DDBJ databases">
        <authorList>
            <person name="Tran Van P."/>
        </authorList>
    </citation>
    <scope>NUCLEOTIDE SEQUENCE</scope>
</reference>
<feature type="region of interest" description="Disordered" evidence="3">
    <location>
        <begin position="1"/>
        <end position="108"/>
    </location>
</feature>
<evidence type="ECO:0000256" key="2">
    <source>
        <dbReference type="ARBA" id="ARBA00023161"/>
    </source>
</evidence>
<dbReference type="PANTHER" id="PTHR14270:SF0">
    <property type="entry name" value="NONSENSE-MEDIATED MRNA DECAY FACTOR SMG9"/>
    <property type="match status" value="1"/>
</dbReference>
<keyword evidence="5" id="KW-1185">Reference proteome</keyword>
<feature type="compositionally biased region" description="Low complexity" evidence="3">
    <location>
        <begin position="88"/>
        <end position="108"/>
    </location>
</feature>
<evidence type="ECO:0000256" key="1">
    <source>
        <dbReference type="ARBA" id="ARBA00007712"/>
    </source>
</evidence>
<dbReference type="GO" id="GO:0000184">
    <property type="term" value="P:nuclear-transcribed mRNA catabolic process, nonsense-mediated decay"/>
    <property type="evidence" value="ECO:0007669"/>
    <property type="project" value="UniProtKB-KW"/>
</dbReference>
<protein>
    <recommendedName>
        <fullName evidence="6">G domain-containing protein</fullName>
    </recommendedName>
</protein>
<evidence type="ECO:0000313" key="4">
    <source>
        <dbReference type="EMBL" id="CAD7637090.1"/>
    </source>
</evidence>
<dbReference type="AlphaFoldDB" id="A0A7R9Q916"/>
<accession>A0A7R9Q916</accession>
<evidence type="ECO:0000313" key="5">
    <source>
        <dbReference type="Proteomes" id="UP000728032"/>
    </source>
</evidence>
<dbReference type="PANTHER" id="PTHR14270">
    <property type="entry name" value="NONSENSE-MEDIATED MRNA DECAY FACTOR SMG9"/>
    <property type="match status" value="1"/>
</dbReference>
<dbReference type="Gene3D" id="3.40.50.300">
    <property type="entry name" value="P-loop containing nucleotide triphosphate hydrolases"/>
    <property type="match status" value="1"/>
</dbReference>
<dbReference type="Proteomes" id="UP000728032">
    <property type="component" value="Unassembled WGS sequence"/>
</dbReference>
<feature type="compositionally biased region" description="Polar residues" evidence="3">
    <location>
        <begin position="34"/>
        <end position="43"/>
    </location>
</feature>
<comment type="similarity">
    <text evidence="1">Belongs to the SMG9 family.</text>
</comment>